<evidence type="ECO:0000313" key="2">
    <source>
        <dbReference type="EMBL" id="MCQ4637219.1"/>
    </source>
</evidence>
<feature type="transmembrane region" description="Helical" evidence="1">
    <location>
        <begin position="259"/>
        <end position="279"/>
    </location>
</feature>
<sequence length="311" mass="34928">MKQQIWNKVRYPILIGLLLLMLISFFWGGEAVYGVPEKDSAVRLSSLSIDCGELAPEFSPNHYEYHVYLEKDSKTDSCRTTARVSDNSLKIAAEGPAKLNGKDVKKTVTVTAANGKKTIYTIQVHFVKKLEILSKGKLYVPQEKPDLAALPHGFTYSEHKIKGQSITTAENSKEHLILLQYANDLDERDTRWYAYDPGEDALNHIEIKTIDGESYITVPSEKELLYGGGDEQAGYYLYDSGQGKIQSLSKDQQSYAAKYIVIGGAIITLLLCAILIIALRNGRKLRKEQIRYFSPHLSLEEAEDSRQEEGD</sequence>
<keyword evidence="3" id="KW-1185">Reference proteome</keyword>
<comment type="caution">
    <text evidence="2">The sequence shown here is derived from an EMBL/GenBank/DDBJ whole genome shotgun (WGS) entry which is preliminary data.</text>
</comment>
<evidence type="ECO:0000256" key="1">
    <source>
        <dbReference type="SAM" id="Phobius"/>
    </source>
</evidence>
<keyword evidence="1" id="KW-1133">Transmembrane helix</keyword>
<dbReference type="EMBL" id="JANFXK010000011">
    <property type="protein sequence ID" value="MCQ4637219.1"/>
    <property type="molecule type" value="Genomic_DNA"/>
</dbReference>
<proteinExistence type="predicted"/>
<keyword evidence="1" id="KW-0472">Membrane</keyword>
<dbReference type="Proteomes" id="UP001524502">
    <property type="component" value="Unassembled WGS sequence"/>
</dbReference>
<reference evidence="2 3" key="1">
    <citation type="submission" date="2022-06" db="EMBL/GenBank/DDBJ databases">
        <title>Isolation of gut microbiota from human fecal samples.</title>
        <authorList>
            <person name="Pamer E.G."/>
            <person name="Barat B."/>
            <person name="Waligurski E."/>
            <person name="Medina S."/>
            <person name="Paddock L."/>
            <person name="Mostad J."/>
        </authorList>
    </citation>
    <scope>NUCLEOTIDE SEQUENCE [LARGE SCALE GENOMIC DNA]</scope>
    <source>
        <strain evidence="2 3">SL.3.17</strain>
    </source>
</reference>
<organism evidence="2 3">
    <name type="scientific">Anaerovorax odorimutans</name>
    <dbReference type="NCBI Taxonomy" id="109327"/>
    <lineage>
        <taxon>Bacteria</taxon>
        <taxon>Bacillati</taxon>
        <taxon>Bacillota</taxon>
        <taxon>Clostridia</taxon>
        <taxon>Peptostreptococcales</taxon>
        <taxon>Anaerovoracaceae</taxon>
        <taxon>Anaerovorax</taxon>
    </lineage>
</organism>
<gene>
    <name evidence="2" type="ORF">NE619_10845</name>
</gene>
<accession>A0ABT1RPT9</accession>
<evidence type="ECO:0000313" key="3">
    <source>
        <dbReference type="Proteomes" id="UP001524502"/>
    </source>
</evidence>
<protein>
    <submittedName>
        <fullName evidence="2">Cadherin-like beta sandwich domain-containing protein</fullName>
    </submittedName>
</protein>
<dbReference type="RefSeq" id="WP_256132412.1">
    <property type="nucleotide sequence ID" value="NZ_JANFXK010000011.1"/>
</dbReference>
<keyword evidence="1" id="KW-0812">Transmembrane</keyword>
<name>A0ABT1RPT9_9FIRM</name>